<feature type="domain" description="HTH araC/xylS-type" evidence="1">
    <location>
        <begin position="187"/>
        <end position="271"/>
    </location>
</feature>
<comment type="caution">
    <text evidence="2">The sequence shown here is derived from an EMBL/GenBank/DDBJ whole genome shotgun (WGS) entry which is preliminary data.</text>
</comment>
<dbReference type="Gene3D" id="1.10.10.60">
    <property type="entry name" value="Homeodomain-like"/>
    <property type="match status" value="1"/>
</dbReference>
<organism evidence="2 3">
    <name type="scientific">Niastella vici</name>
    <dbReference type="NCBI Taxonomy" id="1703345"/>
    <lineage>
        <taxon>Bacteria</taxon>
        <taxon>Pseudomonadati</taxon>
        <taxon>Bacteroidota</taxon>
        <taxon>Chitinophagia</taxon>
        <taxon>Chitinophagales</taxon>
        <taxon>Chitinophagaceae</taxon>
        <taxon>Niastella</taxon>
    </lineage>
</organism>
<evidence type="ECO:0000313" key="3">
    <source>
        <dbReference type="Proteomes" id="UP000192796"/>
    </source>
</evidence>
<dbReference type="RefSeq" id="WP_081150379.1">
    <property type="nucleotide sequence ID" value="NZ_LVYD01000055.1"/>
</dbReference>
<keyword evidence="3" id="KW-1185">Reference proteome</keyword>
<dbReference type="OrthoDB" id="935959at2"/>
<dbReference type="STRING" id="1703345.A3860_30965"/>
<dbReference type="GO" id="GO:0003700">
    <property type="term" value="F:DNA-binding transcription factor activity"/>
    <property type="evidence" value="ECO:0007669"/>
    <property type="project" value="InterPro"/>
</dbReference>
<protein>
    <recommendedName>
        <fullName evidence="1">HTH araC/xylS-type domain-containing protein</fullName>
    </recommendedName>
</protein>
<proteinExistence type="predicted"/>
<dbReference type="EMBL" id="LVYD01000055">
    <property type="protein sequence ID" value="OQP61888.1"/>
    <property type="molecule type" value="Genomic_DNA"/>
</dbReference>
<sequence length="273" mass="30942">MTEIFDNIRKLYRFKAPGEALAAHIEFFSESSLDAMNEYIGPTEFTVKLFPSYTPTIWLNLGSPYQLKNGSTWHTVNEHTDILLLRNEIVERRNLPTDNIFTVKFNPGGFETIFGISQTTIGSEIIPVEQVIPASFIKKLKGLGSFEDRLVSFENFLLDKLERNSKREGFYLQCIKDTVNAFAGSGQEAAISELAGKLYITEKTLYRCFTKVVGTSPKNYLAITRARTALTAYVADPTGFSPFNHGYYDRSHFYKDVLKFTGQKLSHYHSPAL</sequence>
<dbReference type="GO" id="GO:0043565">
    <property type="term" value="F:sequence-specific DNA binding"/>
    <property type="evidence" value="ECO:0007669"/>
    <property type="project" value="InterPro"/>
</dbReference>
<dbReference type="InterPro" id="IPR018060">
    <property type="entry name" value="HTH_AraC"/>
</dbReference>
<gene>
    <name evidence="2" type="ORF">A3860_30965</name>
</gene>
<accession>A0A1V9FUA3</accession>
<evidence type="ECO:0000259" key="1">
    <source>
        <dbReference type="PROSITE" id="PS01124"/>
    </source>
</evidence>
<dbReference type="Pfam" id="PF12833">
    <property type="entry name" value="HTH_18"/>
    <property type="match status" value="1"/>
</dbReference>
<dbReference type="AlphaFoldDB" id="A0A1V9FUA3"/>
<reference evidence="2 3" key="1">
    <citation type="submission" date="2016-03" db="EMBL/GenBank/DDBJ databases">
        <title>Niastella vici sp. nov., isolated from farmland soil.</title>
        <authorList>
            <person name="Chen L."/>
            <person name="Wang D."/>
            <person name="Yang S."/>
            <person name="Wang G."/>
        </authorList>
    </citation>
    <scope>NUCLEOTIDE SEQUENCE [LARGE SCALE GENOMIC DNA]</scope>
    <source>
        <strain evidence="2 3">DJ57</strain>
    </source>
</reference>
<dbReference type="SMART" id="SM00342">
    <property type="entry name" value="HTH_ARAC"/>
    <property type="match status" value="1"/>
</dbReference>
<evidence type="ECO:0000313" key="2">
    <source>
        <dbReference type="EMBL" id="OQP61888.1"/>
    </source>
</evidence>
<dbReference type="Proteomes" id="UP000192796">
    <property type="component" value="Unassembled WGS sequence"/>
</dbReference>
<name>A0A1V9FUA3_9BACT</name>
<dbReference type="PROSITE" id="PS01124">
    <property type="entry name" value="HTH_ARAC_FAMILY_2"/>
    <property type="match status" value="1"/>
</dbReference>